<evidence type="ECO:0000313" key="2">
    <source>
        <dbReference type="EMBL" id="PHP52012.1"/>
    </source>
</evidence>
<organism evidence="2 3">
    <name type="scientific">Actinomyces ruminis</name>
    <dbReference type="NCBI Taxonomy" id="1937003"/>
    <lineage>
        <taxon>Bacteria</taxon>
        <taxon>Bacillati</taxon>
        <taxon>Actinomycetota</taxon>
        <taxon>Actinomycetes</taxon>
        <taxon>Actinomycetales</taxon>
        <taxon>Actinomycetaceae</taxon>
        <taxon>Actinomyces</taxon>
    </lineage>
</organism>
<keyword evidence="1" id="KW-0472">Membrane</keyword>
<keyword evidence="1" id="KW-0812">Transmembrane</keyword>
<accession>A0ABX4MD55</accession>
<feature type="transmembrane region" description="Helical" evidence="1">
    <location>
        <begin position="93"/>
        <end position="112"/>
    </location>
</feature>
<proteinExistence type="predicted"/>
<evidence type="ECO:0008006" key="4">
    <source>
        <dbReference type="Google" id="ProtNLM"/>
    </source>
</evidence>
<evidence type="ECO:0000256" key="1">
    <source>
        <dbReference type="SAM" id="Phobius"/>
    </source>
</evidence>
<protein>
    <recommendedName>
        <fullName evidence="4">SPW repeat-containing protein</fullName>
    </recommendedName>
</protein>
<dbReference type="EMBL" id="MTPX02000068">
    <property type="protein sequence ID" value="PHP52012.1"/>
    <property type="molecule type" value="Genomic_DNA"/>
</dbReference>
<sequence>MVLAKTHVFVAANAWVNTAHWRIMEQVLSHSDSGRPAEEPTMTNGNTGTLPMQTGLQSVLTRIALIALTIAVLASAGLGAWVAFVYDGGTPTLIPFAVVGLLGGLFALWGLSEQSARWIGLAAVLQVLAPTGAAWAASLILAAVGVVVLVMQSRSGRRLPGHRHAHA</sequence>
<feature type="transmembrane region" description="Helical" evidence="1">
    <location>
        <begin position="132"/>
        <end position="151"/>
    </location>
</feature>
<evidence type="ECO:0000313" key="3">
    <source>
        <dbReference type="Proteomes" id="UP000194577"/>
    </source>
</evidence>
<name>A0ABX4MD55_9ACTO</name>
<gene>
    <name evidence="2" type="ORF">BW737_012210</name>
</gene>
<feature type="transmembrane region" description="Helical" evidence="1">
    <location>
        <begin position="63"/>
        <end position="86"/>
    </location>
</feature>
<comment type="caution">
    <text evidence="2">The sequence shown here is derived from an EMBL/GenBank/DDBJ whole genome shotgun (WGS) entry which is preliminary data.</text>
</comment>
<reference evidence="2 3" key="1">
    <citation type="submission" date="2017-10" db="EMBL/GenBank/DDBJ databases">
        <title>Draft genome sequence of cellulolytic Actinomyces sp CtC72 isolated from cattle rumen fluid.</title>
        <authorList>
            <person name="Joshi A.J."/>
            <person name="Vasudevan G."/>
            <person name="Lanjekar V.B."/>
            <person name="Hivarkar S."/>
            <person name="Engineer A."/>
            <person name="Pore S.D."/>
            <person name="Dhakephalkar P.K."/>
            <person name="Dagar S."/>
        </authorList>
    </citation>
    <scope>NUCLEOTIDE SEQUENCE [LARGE SCALE GENOMIC DNA]</scope>
    <source>
        <strain evidence="3">CtC72</strain>
    </source>
</reference>
<keyword evidence="1" id="KW-1133">Transmembrane helix</keyword>
<dbReference type="Proteomes" id="UP000194577">
    <property type="component" value="Unassembled WGS sequence"/>
</dbReference>
<keyword evidence="3" id="KW-1185">Reference proteome</keyword>